<evidence type="ECO:0000256" key="10">
    <source>
        <dbReference type="PIRSR" id="PIRSR001400-1"/>
    </source>
</evidence>
<organism evidence="15 16">
    <name type="scientific">Candidatus Veblenbacteria bacterium RIFOXYB1_FULL_43_13</name>
    <dbReference type="NCBI Taxonomy" id="1802426"/>
    <lineage>
        <taxon>Bacteria</taxon>
        <taxon>Candidatus Vebleniibacteriota</taxon>
    </lineage>
</organism>
<dbReference type="SUPFAM" id="SSF51604">
    <property type="entry name" value="Enolase C-terminal domain-like"/>
    <property type="match status" value="1"/>
</dbReference>
<dbReference type="Pfam" id="PF00113">
    <property type="entry name" value="Enolase_C"/>
    <property type="match status" value="1"/>
</dbReference>
<sequence length="425" mass="46614">MKRDIISDLQAREILDSRGDPTVEVTVLTEGGITGMASVPSGASTGIHEAYELRDGDKNRYDGKGVLQAIGHVNKEIKQVIRGVSVTEQQRVDTIMIDLDGTTNKKNLGANAILGVSLAVARAGAAATDLPLYRYLQQVFDLEQKIYSLPVPMMNIFNGGVHADNNLAVQEFMVVPEFKRGQAADINESIRVGAEVFHSLGRVLKSHKLDTDVGNEGGYAPEVDSSQTAIDLILEAIDRAGYQAGGQVNLALDVAASEFFRQGKYHFEGKVLKSGEMIDLYEEWQKKYQLVSLEDGLAQDDWQGWTEMTRRLDDKLLLVGDDLFVTSIQRLQLGLEFKAANTILIKPNQVGTLTETIATVSEAQQKNLKIIVSHRSGETMDSFIADLAVAVGAQYIKSGPTSRGERVAKYNRLMEIATELKSLKK</sequence>
<dbReference type="CDD" id="cd03313">
    <property type="entry name" value="enolase"/>
    <property type="match status" value="1"/>
</dbReference>
<dbReference type="SFLD" id="SFLDS00001">
    <property type="entry name" value="Enolase"/>
    <property type="match status" value="1"/>
</dbReference>
<evidence type="ECO:0000256" key="8">
    <source>
        <dbReference type="ARBA" id="ARBA00023239"/>
    </source>
</evidence>
<dbReference type="EMBL" id="MHTC01000030">
    <property type="protein sequence ID" value="OHA55011.1"/>
    <property type="molecule type" value="Genomic_DNA"/>
</dbReference>
<keyword evidence="8 9" id="KW-0456">Lyase</keyword>
<evidence type="ECO:0000256" key="12">
    <source>
        <dbReference type="PIRSR" id="PIRSR001400-3"/>
    </source>
</evidence>
<dbReference type="Gene3D" id="3.20.20.120">
    <property type="entry name" value="Enolase-like C-terminal domain"/>
    <property type="match status" value="1"/>
</dbReference>
<dbReference type="PRINTS" id="PR00148">
    <property type="entry name" value="ENOLASE"/>
</dbReference>
<comment type="pathway">
    <text evidence="1 9">Carbohydrate degradation; glycolysis; pyruvate from D-glyceraldehyde 3-phosphate: step 4/5.</text>
</comment>
<dbReference type="PANTHER" id="PTHR11902:SF1">
    <property type="entry name" value="ENOLASE"/>
    <property type="match status" value="1"/>
</dbReference>
<gene>
    <name evidence="9" type="primary">eno</name>
    <name evidence="15" type="ORF">A2388_00255</name>
</gene>
<feature type="binding site" evidence="9 12">
    <location>
        <position position="321"/>
    </location>
    <ligand>
        <name>Mg(2+)</name>
        <dbReference type="ChEBI" id="CHEBI:18420"/>
    </ligand>
</feature>
<feature type="binding site" evidence="9">
    <location>
        <position position="170"/>
    </location>
    <ligand>
        <name>(2R)-2-phosphoglycerate</name>
        <dbReference type="ChEBI" id="CHEBI:58289"/>
    </ligand>
</feature>
<keyword evidence="7 9" id="KW-0324">Glycolysis</keyword>
<dbReference type="NCBIfam" id="TIGR01060">
    <property type="entry name" value="eno"/>
    <property type="match status" value="1"/>
</dbReference>
<feature type="binding site" evidence="11">
    <location>
        <position position="321"/>
    </location>
    <ligand>
        <name>substrate</name>
    </ligand>
</feature>
<dbReference type="SFLD" id="SFLDF00002">
    <property type="entry name" value="enolase"/>
    <property type="match status" value="1"/>
</dbReference>
<keyword evidence="9 12" id="KW-0479">Metal-binding</keyword>
<dbReference type="SMART" id="SM01193">
    <property type="entry name" value="Enolase_N"/>
    <property type="match status" value="1"/>
</dbReference>
<evidence type="ECO:0000256" key="9">
    <source>
        <dbReference type="HAMAP-Rule" id="MF_00318"/>
    </source>
</evidence>
<feature type="binding site" evidence="9">
    <location>
        <position position="375"/>
    </location>
    <ligand>
        <name>(2R)-2-phosphoglycerate</name>
        <dbReference type="ChEBI" id="CHEBI:58289"/>
    </ligand>
</feature>
<comment type="catalytic activity">
    <reaction evidence="9">
        <text>(2R)-2-phosphoglycerate = phosphoenolpyruvate + H2O</text>
        <dbReference type="Rhea" id="RHEA:10164"/>
        <dbReference type="ChEBI" id="CHEBI:15377"/>
        <dbReference type="ChEBI" id="CHEBI:58289"/>
        <dbReference type="ChEBI" id="CHEBI:58702"/>
        <dbReference type="EC" id="4.2.1.11"/>
    </reaction>
</comment>
<feature type="active site" description="Proton acceptor" evidence="9 10">
    <location>
        <position position="346"/>
    </location>
</feature>
<evidence type="ECO:0000259" key="13">
    <source>
        <dbReference type="SMART" id="SM01192"/>
    </source>
</evidence>
<feature type="binding site" evidence="9">
    <location>
        <position position="397"/>
    </location>
    <ligand>
        <name>(2R)-2-phosphoglycerate</name>
        <dbReference type="ChEBI" id="CHEBI:58289"/>
    </ligand>
</feature>
<dbReference type="SFLD" id="SFLDG00178">
    <property type="entry name" value="enolase"/>
    <property type="match status" value="1"/>
</dbReference>
<dbReference type="SUPFAM" id="SSF54826">
    <property type="entry name" value="Enolase N-terminal domain-like"/>
    <property type="match status" value="1"/>
</dbReference>
<dbReference type="InterPro" id="IPR036849">
    <property type="entry name" value="Enolase-like_C_sf"/>
</dbReference>
<comment type="similarity">
    <text evidence="2 9">Belongs to the enolase family.</text>
</comment>
<dbReference type="Gene3D" id="3.30.390.10">
    <property type="entry name" value="Enolase-like, N-terminal domain"/>
    <property type="match status" value="1"/>
</dbReference>
<comment type="function">
    <text evidence="9">Catalyzes the reversible conversion of 2-phosphoglycerate (2-PG) into phosphoenolpyruvate (PEP). It is essential for the degradation of carbohydrates via glycolysis.</text>
</comment>
<feature type="binding site" evidence="9">
    <location>
        <position position="376"/>
    </location>
    <ligand>
        <name>(2R)-2-phosphoglycerate</name>
        <dbReference type="ChEBI" id="CHEBI:58289"/>
    </ligand>
</feature>
<dbReference type="Proteomes" id="UP000177575">
    <property type="component" value="Unassembled WGS sequence"/>
</dbReference>
<keyword evidence="6 9" id="KW-0460">Magnesium</keyword>
<dbReference type="GO" id="GO:0004634">
    <property type="term" value="F:phosphopyruvate hydratase activity"/>
    <property type="evidence" value="ECO:0007669"/>
    <property type="project" value="UniProtKB-UniRule"/>
</dbReference>
<dbReference type="InterPro" id="IPR020809">
    <property type="entry name" value="Enolase_CS"/>
</dbReference>
<dbReference type="GO" id="GO:0005576">
    <property type="term" value="C:extracellular region"/>
    <property type="evidence" value="ECO:0007669"/>
    <property type="project" value="UniProtKB-SubCell"/>
</dbReference>
<feature type="binding site" evidence="9 12">
    <location>
        <position position="253"/>
    </location>
    <ligand>
        <name>Mg(2+)</name>
        <dbReference type="ChEBI" id="CHEBI:18420"/>
    </ligand>
</feature>
<comment type="caution">
    <text evidence="15">The sequence shown here is derived from an EMBL/GenBank/DDBJ whole genome shotgun (WGS) entry which is preliminary data.</text>
</comment>
<feature type="binding site" evidence="11">
    <location>
        <begin position="373"/>
        <end position="376"/>
    </location>
    <ligand>
        <name>substrate</name>
    </ligand>
</feature>
<dbReference type="GO" id="GO:0009986">
    <property type="term" value="C:cell surface"/>
    <property type="evidence" value="ECO:0007669"/>
    <property type="project" value="UniProtKB-SubCell"/>
</dbReference>
<dbReference type="InterPro" id="IPR029017">
    <property type="entry name" value="Enolase-like_N"/>
</dbReference>
<feature type="binding site" evidence="11">
    <location>
        <position position="171"/>
    </location>
    <ligand>
        <name>substrate</name>
    </ligand>
</feature>
<comment type="cofactor">
    <cofactor evidence="12">
        <name>Mg(2+)</name>
        <dbReference type="ChEBI" id="CHEBI:18420"/>
    </cofactor>
    <text evidence="12">Mg(2+) is required for catalysis and for stabilizing the dimer.</text>
</comment>
<evidence type="ECO:0000313" key="15">
    <source>
        <dbReference type="EMBL" id="OHA55011.1"/>
    </source>
</evidence>
<evidence type="ECO:0000256" key="4">
    <source>
        <dbReference type="ARBA" id="ARBA00017068"/>
    </source>
</evidence>
<keyword evidence="5 9" id="KW-0964">Secreted</keyword>
<dbReference type="InterPro" id="IPR020811">
    <property type="entry name" value="Enolase_N"/>
</dbReference>
<feature type="binding site" evidence="9 12">
    <location>
        <position position="294"/>
    </location>
    <ligand>
        <name>Mg(2+)</name>
        <dbReference type="ChEBI" id="CHEBI:18420"/>
    </ligand>
</feature>
<evidence type="ECO:0000256" key="3">
    <source>
        <dbReference type="ARBA" id="ARBA00012058"/>
    </source>
</evidence>
<evidence type="ECO:0000256" key="11">
    <source>
        <dbReference type="PIRSR" id="PIRSR001400-2"/>
    </source>
</evidence>
<proteinExistence type="inferred from homology"/>
<feature type="domain" description="Enolase C-terminal TIM barrel" evidence="13">
    <location>
        <begin position="146"/>
        <end position="425"/>
    </location>
</feature>
<dbReference type="FunFam" id="3.30.390.10:FF:000001">
    <property type="entry name" value="Enolase"/>
    <property type="match status" value="1"/>
</dbReference>
<feature type="binding site" evidence="11">
    <location>
        <position position="397"/>
    </location>
    <ligand>
        <name>substrate</name>
    </ligand>
</feature>
<reference evidence="15 16" key="1">
    <citation type="journal article" date="2016" name="Nat. Commun.">
        <title>Thousands of microbial genomes shed light on interconnected biogeochemical processes in an aquifer system.</title>
        <authorList>
            <person name="Anantharaman K."/>
            <person name="Brown C.T."/>
            <person name="Hug L.A."/>
            <person name="Sharon I."/>
            <person name="Castelle C.J."/>
            <person name="Probst A.J."/>
            <person name="Thomas B.C."/>
            <person name="Singh A."/>
            <person name="Wilkins M.J."/>
            <person name="Karaoz U."/>
            <person name="Brodie E.L."/>
            <person name="Williams K.H."/>
            <person name="Hubbard S.S."/>
            <person name="Banfield J.F."/>
        </authorList>
    </citation>
    <scope>NUCLEOTIDE SEQUENCE [LARGE SCALE GENOMIC DNA]</scope>
</reference>
<feature type="binding site" evidence="11">
    <location>
        <position position="162"/>
    </location>
    <ligand>
        <name>substrate</name>
    </ligand>
</feature>
<feature type="binding site" evidence="9">
    <location>
        <position position="346"/>
    </location>
    <ligand>
        <name>(2R)-2-phosphoglycerate</name>
        <dbReference type="ChEBI" id="CHEBI:58289"/>
    </ligand>
</feature>
<dbReference type="UniPathway" id="UPA00109">
    <property type="reaction ID" value="UER00187"/>
</dbReference>
<dbReference type="PANTHER" id="PTHR11902">
    <property type="entry name" value="ENOLASE"/>
    <property type="match status" value="1"/>
</dbReference>
<dbReference type="EC" id="4.2.1.11" evidence="3 9"/>
<feature type="active site" description="Proton donor" evidence="9 10">
    <location>
        <position position="216"/>
    </location>
</feature>
<dbReference type="AlphaFoldDB" id="A0A1G2Q553"/>
<name>A0A1G2Q553_9BACT</name>
<dbReference type="SMART" id="SM01192">
    <property type="entry name" value="Enolase_C"/>
    <property type="match status" value="1"/>
</dbReference>
<evidence type="ECO:0000256" key="1">
    <source>
        <dbReference type="ARBA" id="ARBA00005031"/>
    </source>
</evidence>
<dbReference type="GO" id="GO:0000015">
    <property type="term" value="C:phosphopyruvate hydratase complex"/>
    <property type="evidence" value="ECO:0007669"/>
    <property type="project" value="InterPro"/>
</dbReference>
<evidence type="ECO:0000256" key="5">
    <source>
        <dbReference type="ARBA" id="ARBA00022525"/>
    </source>
</evidence>
<evidence type="ECO:0000256" key="6">
    <source>
        <dbReference type="ARBA" id="ARBA00022842"/>
    </source>
</evidence>
<keyword evidence="15" id="KW-0670">Pyruvate</keyword>
<dbReference type="PIRSF" id="PIRSF001400">
    <property type="entry name" value="Enolase"/>
    <property type="match status" value="1"/>
</dbReference>
<keyword evidence="9" id="KW-0963">Cytoplasm</keyword>
<evidence type="ECO:0000256" key="7">
    <source>
        <dbReference type="ARBA" id="ARBA00023152"/>
    </source>
</evidence>
<dbReference type="GO" id="GO:0000287">
    <property type="term" value="F:magnesium ion binding"/>
    <property type="evidence" value="ECO:0007669"/>
    <property type="project" value="UniProtKB-UniRule"/>
</dbReference>
<dbReference type="InterPro" id="IPR000941">
    <property type="entry name" value="Enolase"/>
</dbReference>
<comment type="subcellular location">
    <subcellularLocation>
        <location evidence="9">Cytoplasm</location>
    </subcellularLocation>
    <subcellularLocation>
        <location evidence="9">Secreted</location>
    </subcellularLocation>
    <subcellularLocation>
        <location evidence="9">Cell surface</location>
    </subcellularLocation>
    <text evidence="9">Fractions of enolase are present in both the cytoplasm and on the cell surface.</text>
</comment>
<dbReference type="GO" id="GO:0006096">
    <property type="term" value="P:glycolytic process"/>
    <property type="evidence" value="ECO:0007669"/>
    <property type="project" value="UniProtKB-UniRule"/>
</dbReference>
<dbReference type="HAMAP" id="MF_00318">
    <property type="entry name" value="Enolase"/>
    <property type="match status" value="1"/>
</dbReference>
<protein>
    <recommendedName>
        <fullName evidence="4 9">Enolase</fullName>
        <ecNumber evidence="3 9">4.2.1.11</ecNumber>
    </recommendedName>
    <alternativeName>
        <fullName evidence="9">2-phospho-D-glycerate hydro-lyase</fullName>
    </alternativeName>
    <alternativeName>
        <fullName evidence="9">2-phosphoglycerate dehydratase</fullName>
    </alternativeName>
</protein>
<evidence type="ECO:0000256" key="2">
    <source>
        <dbReference type="ARBA" id="ARBA00009604"/>
    </source>
</evidence>
<comment type="cofactor">
    <cofactor evidence="9">
        <name>Mg(2+)</name>
        <dbReference type="ChEBI" id="CHEBI:18420"/>
    </cofactor>
    <text evidence="9">Binds a second Mg(2+) ion via substrate during catalysis.</text>
</comment>
<dbReference type="InterPro" id="IPR020810">
    <property type="entry name" value="Enolase_C"/>
</dbReference>
<evidence type="ECO:0000313" key="16">
    <source>
        <dbReference type="Proteomes" id="UP000177575"/>
    </source>
</evidence>
<dbReference type="Pfam" id="PF03952">
    <property type="entry name" value="Enolase_N"/>
    <property type="match status" value="1"/>
</dbReference>
<feature type="domain" description="Enolase N-terminal" evidence="14">
    <location>
        <begin position="6"/>
        <end position="136"/>
    </location>
</feature>
<accession>A0A1G2Q553</accession>
<evidence type="ECO:0000259" key="14">
    <source>
        <dbReference type="SMART" id="SM01193"/>
    </source>
</evidence>
<feature type="binding site" evidence="11">
    <location>
        <position position="294"/>
    </location>
    <ligand>
        <name>substrate</name>
    </ligand>
</feature>
<dbReference type="PROSITE" id="PS00164">
    <property type="entry name" value="ENOLASE"/>
    <property type="match status" value="1"/>
</dbReference>